<reference evidence="1 2" key="1">
    <citation type="journal article" date="2016" name="C (Basel)">
        <title>Selective Growth of and Electricity Production by Marine Exoelectrogenic Bacteria in Self-Aggregated Hydrogel of Microbially Reduced Graphene Oxide.</title>
        <authorList>
            <person name="Yoshida N."/>
            <person name="Goto Y."/>
            <person name="Miyata Y."/>
        </authorList>
    </citation>
    <scope>NUCLEOTIDE SEQUENCE [LARGE SCALE GENOMIC DNA]</scope>
    <source>
        <strain evidence="1 2">NIT-T3</strain>
    </source>
</reference>
<evidence type="ECO:0000313" key="1">
    <source>
        <dbReference type="EMBL" id="BCR05380.1"/>
    </source>
</evidence>
<keyword evidence="2" id="KW-1185">Reference proteome</keyword>
<dbReference type="Proteomes" id="UP001319827">
    <property type="component" value="Chromosome"/>
</dbReference>
<dbReference type="Pfam" id="PF18143">
    <property type="entry name" value="HAD_SAK_2"/>
    <property type="match status" value="1"/>
</dbReference>
<reference evidence="1 2" key="2">
    <citation type="journal article" date="2021" name="Int. J. Syst. Evol. Microbiol.">
        <title>Isolation and Polyphasic Characterization of Desulfuromonas versatilis sp. Nov., an Electrogenic Bacteria Capable of Versatile Metabolism Isolated from a Graphene Oxide-Reducing Enrichment Culture.</title>
        <authorList>
            <person name="Xie L."/>
            <person name="Yoshida N."/>
            <person name="Ishii S."/>
            <person name="Meng L."/>
        </authorList>
    </citation>
    <scope>NUCLEOTIDE SEQUENCE [LARGE SCALE GENOMIC DNA]</scope>
    <source>
        <strain evidence="1 2">NIT-T3</strain>
    </source>
</reference>
<organism evidence="1 2">
    <name type="scientific">Desulfuromonas versatilis</name>
    <dbReference type="NCBI Taxonomy" id="2802975"/>
    <lineage>
        <taxon>Bacteria</taxon>
        <taxon>Pseudomonadati</taxon>
        <taxon>Thermodesulfobacteriota</taxon>
        <taxon>Desulfuromonadia</taxon>
        <taxon>Desulfuromonadales</taxon>
        <taxon>Desulfuromonadaceae</taxon>
        <taxon>Desulfuromonas</taxon>
    </lineage>
</organism>
<evidence type="ECO:0000313" key="2">
    <source>
        <dbReference type="Proteomes" id="UP001319827"/>
    </source>
</evidence>
<accession>A0ABM8HTS5</accession>
<protein>
    <submittedName>
        <fullName evidence="1">Uncharacterized protein</fullName>
    </submittedName>
</protein>
<proteinExistence type="predicted"/>
<dbReference type="EMBL" id="AP024355">
    <property type="protein sequence ID" value="BCR05380.1"/>
    <property type="molecule type" value="Genomic_DNA"/>
</dbReference>
<name>A0ABM8HTS5_9BACT</name>
<sequence length="145" mass="16183">MQASIILFLDFDDVLNTRENLARGELFDPDKVQVLNRIAEMIEFEIVVTSTWRLGATAEELEELLITAGLHADGRVIGTTPYLEGETRGAEIMAWLQQTPKPVSNFAILDDRDDVAPFKSRLLQTRPGKGLCEEHIGELTEMLAA</sequence>
<gene>
    <name evidence="1" type="ORF">DESUT3_24490</name>
</gene>
<dbReference type="RefSeq" id="WP_221248807.1">
    <property type="nucleotide sequence ID" value="NZ_AP024355.1"/>
</dbReference>